<dbReference type="NCBIfam" id="TIGR00443">
    <property type="entry name" value="hisZ_biosyn_reg"/>
    <property type="match status" value="1"/>
</dbReference>
<evidence type="ECO:0000256" key="7">
    <source>
        <dbReference type="ARBA" id="ARBA00025246"/>
    </source>
</evidence>
<evidence type="ECO:0000256" key="2">
    <source>
        <dbReference type="ARBA" id="ARBA00004667"/>
    </source>
</evidence>
<comment type="subunit">
    <text evidence="4 8">Heteromultimer composed of HisG and HisZ subunits.</text>
</comment>
<dbReference type="EMBL" id="JADQBC010000023">
    <property type="protein sequence ID" value="MBR8827209.1"/>
    <property type="molecule type" value="Genomic_DNA"/>
</dbReference>
<evidence type="ECO:0000256" key="6">
    <source>
        <dbReference type="ARBA" id="ARBA00022490"/>
    </source>
</evidence>
<keyword evidence="11" id="KW-0808">Transferase</keyword>
<keyword evidence="8" id="KW-0028">Amino-acid biosynthesis</keyword>
<evidence type="ECO:0000256" key="9">
    <source>
        <dbReference type="PIRSR" id="PIRSR001549-1"/>
    </source>
</evidence>
<dbReference type="SUPFAM" id="SSF55681">
    <property type="entry name" value="Class II aaRS and biotin synthetases"/>
    <property type="match status" value="1"/>
</dbReference>
<dbReference type="InterPro" id="IPR045864">
    <property type="entry name" value="aa-tRNA-synth_II/BPL/LPL"/>
</dbReference>
<comment type="pathway">
    <text evidence="2 8">Amino-acid biosynthesis; L-histidine biosynthesis; L-histidine from 5-phospho-alpha-D-ribose 1-diphosphate: step 1/9.</text>
</comment>
<dbReference type="PIRSF" id="PIRSF001549">
    <property type="entry name" value="His-tRNA_synth"/>
    <property type="match status" value="1"/>
</dbReference>
<dbReference type="PANTHER" id="PTHR43707">
    <property type="entry name" value="HISTIDYL-TRNA SYNTHETASE"/>
    <property type="match status" value="1"/>
</dbReference>
<comment type="subcellular location">
    <subcellularLocation>
        <location evidence="1 8">Cytoplasm</location>
    </subcellularLocation>
</comment>
<protein>
    <recommendedName>
        <fullName evidence="5 8">ATP phosphoribosyltransferase regulatory subunit</fullName>
    </recommendedName>
</protein>
<dbReference type="InterPro" id="IPR004517">
    <property type="entry name" value="HisZ"/>
</dbReference>
<comment type="function">
    <text evidence="7 8">Required for the first step of histidine biosynthesis. May allow the feedback regulation of ATP phosphoribosyltransferase activity by histidine.</text>
</comment>
<dbReference type="HAMAP" id="MF_00125">
    <property type="entry name" value="HisZ"/>
    <property type="match status" value="1"/>
</dbReference>
<feature type="binding site" evidence="9">
    <location>
        <position position="106"/>
    </location>
    <ligand>
        <name>L-histidine</name>
        <dbReference type="ChEBI" id="CHEBI:57595"/>
    </ligand>
</feature>
<accession>A0A941GNX6</accession>
<feature type="binding site" evidence="9">
    <location>
        <begin position="265"/>
        <end position="266"/>
    </location>
    <ligand>
        <name>L-histidine</name>
        <dbReference type="ChEBI" id="CHEBI:57595"/>
    </ligand>
</feature>
<comment type="caution">
    <text evidence="11">The sequence shown here is derived from an EMBL/GenBank/DDBJ whole genome shotgun (WGS) entry which is preliminary data.</text>
</comment>
<comment type="miscellaneous">
    <text evidence="8">This function is generally fulfilled by the C-terminal part of HisG, which is missing in some bacteria such as this one.</text>
</comment>
<comment type="similarity">
    <text evidence="3 8">Belongs to the class-II aminoacyl-tRNA synthetase family. HisZ subfamily.</text>
</comment>
<evidence type="ECO:0000256" key="3">
    <source>
        <dbReference type="ARBA" id="ARBA00005539"/>
    </source>
</evidence>
<dbReference type="AlphaFoldDB" id="A0A941GNX6"/>
<organism evidence="11 12">
    <name type="scientific">Gomphosphaeria aponina SAG 52.96 = DSM 107014</name>
    <dbReference type="NCBI Taxonomy" id="1521640"/>
    <lineage>
        <taxon>Bacteria</taxon>
        <taxon>Bacillati</taxon>
        <taxon>Cyanobacteriota</taxon>
        <taxon>Cyanophyceae</taxon>
        <taxon>Oscillatoriophycideae</taxon>
        <taxon>Chroococcales</taxon>
        <taxon>Gomphosphaeriaceae</taxon>
        <taxon>Gomphosphaeria</taxon>
    </lineage>
</organism>
<sequence>MIHQPPAGARDLLPLEVAQKGWINDSLQEVFQRWGYQRIVTSTIEWLDTLMAGGAIEQSKVIQLMDSSEGRLGLRPELTASIARAAVTRMEANTTQRLCYRANVFRNPPNKHGRQLEFYQAGVELLFAKGVLADGEIILLLTDCLHKLGIKKWYLILGEAGLTRSLLAPFPESLRKQVRTCIANLDRVSLENLPLAPELKQRALLLFDLRGKPTAVLEKVGSLDLDESGRDIVNNLKFLVELLHQTSPNPLPLILDLSIIQSIDYYTGIVFEAVSLGECQPHILGRGGRYDELLGVYHPQGKGFPGIGFALNIEDLHASLVSTAQLPQAPPASDWLVIAQTEQAMAAAFIYAQKLRRSEHLVRVEIDLGGRSEAEIREYAQDSRINRLAWVQTDGHPVIEFL</sequence>
<dbReference type="GO" id="GO:0005737">
    <property type="term" value="C:cytoplasm"/>
    <property type="evidence" value="ECO:0007669"/>
    <property type="project" value="UniProtKB-SubCell"/>
</dbReference>
<dbReference type="Pfam" id="PF13393">
    <property type="entry name" value="tRNA-synt_His"/>
    <property type="match status" value="1"/>
</dbReference>
<proteinExistence type="inferred from homology"/>
<reference evidence="11" key="1">
    <citation type="submission" date="2021-02" db="EMBL/GenBank/DDBJ databases">
        <title>Metagenome analyses of Stigonema ocellatum DSM 106950, Chlorogloea purpurea SAG 13.99 and Gomphosphaeria aponina DSM 107014.</title>
        <authorList>
            <person name="Marter P."/>
            <person name="Huang S."/>
        </authorList>
    </citation>
    <scope>NUCLEOTIDE SEQUENCE</scope>
    <source>
        <strain evidence="11">JP213</strain>
    </source>
</reference>
<dbReference type="InterPro" id="IPR041715">
    <property type="entry name" value="HisRS-like_core"/>
</dbReference>
<dbReference type="InterPro" id="IPR004516">
    <property type="entry name" value="HisRS/HisZ"/>
</dbReference>
<keyword evidence="8" id="KW-0368">Histidine biosynthesis</keyword>
<dbReference type="GO" id="GO:0004821">
    <property type="term" value="F:histidine-tRNA ligase activity"/>
    <property type="evidence" value="ECO:0007669"/>
    <property type="project" value="TreeGrafter"/>
</dbReference>
<feature type="domain" description="Class II Histidinyl-tRNA synthetase (HisRS)-like catalytic core" evidence="10">
    <location>
        <begin position="8"/>
        <end position="316"/>
    </location>
</feature>
<dbReference type="PANTHER" id="PTHR43707:SF1">
    <property type="entry name" value="HISTIDINE--TRNA LIGASE, MITOCHONDRIAL-RELATED"/>
    <property type="match status" value="1"/>
</dbReference>
<dbReference type="NCBIfam" id="NF008940">
    <property type="entry name" value="PRK12292.2-3"/>
    <property type="match status" value="1"/>
</dbReference>
<evidence type="ECO:0000256" key="5">
    <source>
        <dbReference type="ARBA" id="ARBA00020397"/>
    </source>
</evidence>
<feature type="binding site" evidence="9">
    <location>
        <begin position="77"/>
        <end position="79"/>
    </location>
    <ligand>
        <name>L-histidine</name>
        <dbReference type="ChEBI" id="CHEBI:57595"/>
    </ligand>
</feature>
<evidence type="ECO:0000313" key="11">
    <source>
        <dbReference type="EMBL" id="MBR8827209.1"/>
    </source>
</evidence>
<dbReference type="Gene3D" id="3.30.930.10">
    <property type="entry name" value="Bira Bifunctional Protein, Domain 2"/>
    <property type="match status" value="1"/>
</dbReference>
<keyword evidence="6 8" id="KW-0963">Cytoplasm</keyword>
<feature type="binding site" evidence="9">
    <location>
        <position position="120"/>
    </location>
    <ligand>
        <name>L-histidine</name>
        <dbReference type="ChEBI" id="CHEBI:57595"/>
    </ligand>
</feature>
<evidence type="ECO:0000259" key="10">
    <source>
        <dbReference type="Pfam" id="PF13393"/>
    </source>
</evidence>
<dbReference type="CDD" id="cd00773">
    <property type="entry name" value="HisRS-like_core"/>
    <property type="match status" value="1"/>
</dbReference>
<dbReference type="GO" id="GO:0000105">
    <property type="term" value="P:L-histidine biosynthetic process"/>
    <property type="evidence" value="ECO:0007669"/>
    <property type="project" value="UniProtKB-UniRule"/>
</dbReference>
<evidence type="ECO:0000256" key="4">
    <source>
        <dbReference type="ARBA" id="ARBA00011496"/>
    </source>
</evidence>
<evidence type="ECO:0000313" key="12">
    <source>
        <dbReference type="Proteomes" id="UP000767446"/>
    </source>
</evidence>
<dbReference type="GO" id="GO:0006427">
    <property type="term" value="P:histidyl-tRNA aminoacylation"/>
    <property type="evidence" value="ECO:0007669"/>
    <property type="project" value="TreeGrafter"/>
</dbReference>
<feature type="binding site" evidence="9">
    <location>
        <position position="124"/>
    </location>
    <ligand>
        <name>L-histidine</name>
        <dbReference type="ChEBI" id="CHEBI:57595"/>
    </ligand>
</feature>
<evidence type="ECO:0000256" key="8">
    <source>
        <dbReference type="HAMAP-Rule" id="MF_00125"/>
    </source>
</evidence>
<dbReference type="GO" id="GO:0016757">
    <property type="term" value="F:glycosyltransferase activity"/>
    <property type="evidence" value="ECO:0007669"/>
    <property type="project" value="UniProtKB-KW"/>
</dbReference>
<gene>
    <name evidence="8" type="primary">hisZ</name>
    <name evidence="11" type="ORF">DSM107014_04775</name>
</gene>
<dbReference type="Proteomes" id="UP000767446">
    <property type="component" value="Unassembled WGS sequence"/>
</dbReference>
<name>A0A941GNX6_9CHRO</name>
<keyword evidence="11" id="KW-0328">Glycosyltransferase</keyword>
<evidence type="ECO:0000256" key="1">
    <source>
        <dbReference type="ARBA" id="ARBA00004496"/>
    </source>
</evidence>